<reference evidence="2 3" key="1">
    <citation type="submission" date="2020-04" db="EMBL/GenBank/DDBJ databases">
        <title>Flammeovirga sp. SR4, a novel species isolated from seawater.</title>
        <authorList>
            <person name="Wang X."/>
        </authorList>
    </citation>
    <scope>NUCLEOTIDE SEQUENCE [LARGE SCALE GENOMIC DNA]</scope>
    <source>
        <strain evidence="2 3">SR4</strain>
    </source>
</reference>
<evidence type="ECO:0000313" key="2">
    <source>
        <dbReference type="EMBL" id="NLR91669.1"/>
    </source>
</evidence>
<dbReference type="Pfam" id="PF17761">
    <property type="entry name" value="DUF1016_N"/>
    <property type="match status" value="1"/>
</dbReference>
<feature type="domain" description="YhcG N-terminal" evidence="1">
    <location>
        <begin position="2"/>
        <end position="50"/>
    </location>
</feature>
<proteinExistence type="predicted"/>
<organism evidence="2 3">
    <name type="scientific">Flammeovirga agarivorans</name>
    <dbReference type="NCBI Taxonomy" id="2726742"/>
    <lineage>
        <taxon>Bacteria</taxon>
        <taxon>Pseudomonadati</taxon>
        <taxon>Bacteroidota</taxon>
        <taxon>Cytophagia</taxon>
        <taxon>Cytophagales</taxon>
        <taxon>Flammeovirgaceae</taxon>
        <taxon>Flammeovirga</taxon>
    </lineage>
</organism>
<dbReference type="InterPro" id="IPR041527">
    <property type="entry name" value="YhcG_N"/>
</dbReference>
<dbReference type="AlphaFoldDB" id="A0A7X8XVX0"/>
<name>A0A7X8XVX0_9BACT</name>
<comment type="caution">
    <text evidence="2">The sequence shown here is derived from an EMBL/GenBank/DDBJ whole genome shotgun (WGS) entry which is preliminary data.</text>
</comment>
<dbReference type="Proteomes" id="UP000585050">
    <property type="component" value="Unassembled WGS sequence"/>
</dbReference>
<keyword evidence="3" id="KW-1185">Reference proteome</keyword>
<sequence length="54" mass="6562">MREISWSNNLLIISQCKSIEETEFYLKITQEEKYSNRELQRQLDSSLYERSMLS</sequence>
<evidence type="ECO:0000313" key="3">
    <source>
        <dbReference type="Proteomes" id="UP000585050"/>
    </source>
</evidence>
<evidence type="ECO:0000259" key="1">
    <source>
        <dbReference type="Pfam" id="PF17761"/>
    </source>
</evidence>
<protein>
    <submittedName>
        <fullName evidence="2">DUF1016 domain-containing protein</fullName>
    </submittedName>
</protein>
<gene>
    <name evidence="2" type="ORF">HGP29_10655</name>
</gene>
<dbReference type="EMBL" id="JABAIL010000003">
    <property type="protein sequence ID" value="NLR91669.1"/>
    <property type="molecule type" value="Genomic_DNA"/>
</dbReference>
<accession>A0A7X8XVX0</accession>